<dbReference type="Pfam" id="PF13561">
    <property type="entry name" value="adh_short_C2"/>
    <property type="match status" value="1"/>
</dbReference>
<evidence type="ECO:0000313" key="4">
    <source>
        <dbReference type="Proteomes" id="UP000242972"/>
    </source>
</evidence>
<dbReference type="InterPro" id="IPR002347">
    <property type="entry name" value="SDR_fam"/>
</dbReference>
<dbReference type="SUPFAM" id="SSF51735">
    <property type="entry name" value="NAD(P)-binding Rossmann-fold domains"/>
    <property type="match status" value="1"/>
</dbReference>
<protein>
    <submittedName>
        <fullName evidence="3">Short-chain dehydrogenase</fullName>
    </submittedName>
</protein>
<dbReference type="CDD" id="cd05233">
    <property type="entry name" value="SDR_c"/>
    <property type="match status" value="1"/>
</dbReference>
<dbReference type="AlphaFoldDB" id="A0A2T2XHX1"/>
<dbReference type="InterPro" id="IPR036291">
    <property type="entry name" value="NAD(P)-bd_dom_sf"/>
</dbReference>
<comment type="caution">
    <text evidence="3">The sequence shown here is derived from an EMBL/GenBank/DDBJ whole genome shotgun (WGS) entry which is preliminary data.</text>
</comment>
<comment type="similarity">
    <text evidence="1">Belongs to the short-chain dehydrogenases/reductases (SDR) family.</text>
</comment>
<dbReference type="GO" id="GO:0016616">
    <property type="term" value="F:oxidoreductase activity, acting on the CH-OH group of donors, NAD or NADP as acceptor"/>
    <property type="evidence" value="ECO:0007669"/>
    <property type="project" value="TreeGrafter"/>
</dbReference>
<dbReference type="NCBIfam" id="NF005559">
    <property type="entry name" value="PRK07231.1"/>
    <property type="match status" value="1"/>
</dbReference>
<proteinExistence type="inferred from homology"/>
<dbReference type="PANTHER" id="PTHR42760">
    <property type="entry name" value="SHORT-CHAIN DEHYDROGENASES/REDUCTASES FAMILY MEMBER"/>
    <property type="match status" value="1"/>
</dbReference>
<dbReference type="PRINTS" id="PR00080">
    <property type="entry name" value="SDRFAMILY"/>
</dbReference>
<dbReference type="Gene3D" id="3.40.50.720">
    <property type="entry name" value="NAD(P)-binding Rossmann-like Domain"/>
    <property type="match status" value="1"/>
</dbReference>
<evidence type="ECO:0000313" key="3">
    <source>
        <dbReference type="EMBL" id="PSR34113.1"/>
    </source>
</evidence>
<dbReference type="GO" id="GO:0008206">
    <property type="term" value="P:bile acid metabolic process"/>
    <property type="evidence" value="ECO:0007669"/>
    <property type="project" value="UniProtKB-ARBA"/>
</dbReference>
<evidence type="ECO:0000256" key="2">
    <source>
        <dbReference type="ARBA" id="ARBA00023002"/>
    </source>
</evidence>
<dbReference type="EMBL" id="PXYW01000012">
    <property type="protein sequence ID" value="PSR34113.1"/>
    <property type="molecule type" value="Genomic_DNA"/>
</dbReference>
<keyword evidence="2" id="KW-0560">Oxidoreductase</keyword>
<dbReference type="Proteomes" id="UP000242972">
    <property type="component" value="Unassembled WGS sequence"/>
</dbReference>
<reference evidence="3 4" key="1">
    <citation type="journal article" date="2014" name="BMC Genomics">
        <title>Comparison of environmental and isolate Sulfobacillus genomes reveals diverse carbon, sulfur, nitrogen, and hydrogen metabolisms.</title>
        <authorList>
            <person name="Justice N.B."/>
            <person name="Norman A."/>
            <person name="Brown C.T."/>
            <person name="Singh A."/>
            <person name="Thomas B.C."/>
            <person name="Banfield J.F."/>
        </authorList>
    </citation>
    <scope>NUCLEOTIDE SEQUENCE [LARGE SCALE GENOMIC DNA]</scope>
    <source>
        <strain evidence="3">AMDSBA4</strain>
    </source>
</reference>
<sequence length="256" mass="27060">MDRLKNQVTLITGAGSGMGQVVATMFAKEGAQVIALDTQEAGLQETEKLIRDADGDVLTLVTDVTQDNAVREAVEAGMKRFGKITVLYNNAGIMPEADHSVTDTEPDVWDRVQAVNLKGVYLVCKYGIPALIEAGGGSVINIASFVASVGCTVPQDSYTASKGAVLALTKSLAAQFGPKGVRANAISPGPIETPLLMEWLLTDPAAKALRLARIPMGRFGKPEDIGHLAVYLASPESSWMTGSELNIDGGITSFYF</sequence>
<evidence type="ECO:0000256" key="1">
    <source>
        <dbReference type="ARBA" id="ARBA00006484"/>
    </source>
</evidence>
<name>A0A2T2XHX1_9FIRM</name>
<gene>
    <name evidence="3" type="ORF">C7B46_06860</name>
</gene>
<dbReference type="FunFam" id="3.40.50.720:FF:000084">
    <property type="entry name" value="Short-chain dehydrogenase reductase"/>
    <property type="match status" value="1"/>
</dbReference>
<dbReference type="PRINTS" id="PR00081">
    <property type="entry name" value="GDHRDH"/>
</dbReference>
<accession>A0A2T2XHX1</accession>
<dbReference type="PANTHER" id="PTHR42760:SF115">
    <property type="entry name" value="3-OXOACYL-[ACYL-CARRIER-PROTEIN] REDUCTASE FABG"/>
    <property type="match status" value="1"/>
</dbReference>
<organism evidence="3 4">
    <name type="scientific">Sulfobacillus benefaciens</name>
    <dbReference type="NCBI Taxonomy" id="453960"/>
    <lineage>
        <taxon>Bacteria</taxon>
        <taxon>Bacillati</taxon>
        <taxon>Bacillota</taxon>
        <taxon>Clostridia</taxon>
        <taxon>Eubacteriales</taxon>
        <taxon>Clostridiales Family XVII. Incertae Sedis</taxon>
        <taxon>Sulfobacillus</taxon>
    </lineage>
</organism>